<evidence type="ECO:0000259" key="1">
    <source>
        <dbReference type="SMART" id="SM00359"/>
    </source>
</evidence>
<dbReference type="InterPro" id="IPR015947">
    <property type="entry name" value="PUA-like_sf"/>
</dbReference>
<protein>
    <submittedName>
        <fullName evidence="2">RNA-binding protein, containing PUA domain</fullName>
    </submittedName>
</protein>
<dbReference type="GO" id="GO:0001731">
    <property type="term" value="P:formation of translation preinitiation complex"/>
    <property type="evidence" value="ECO:0007669"/>
    <property type="project" value="InterPro"/>
</dbReference>
<dbReference type="NCBIfam" id="TIGR03684">
    <property type="entry name" value="arCOG00985"/>
    <property type="match status" value="1"/>
</dbReference>
<dbReference type="InterPro" id="IPR039757">
    <property type="entry name" value="EIF2D"/>
</dbReference>
<dbReference type="Gene3D" id="3.10.400.20">
    <property type="match status" value="1"/>
</dbReference>
<proteinExistence type="predicted"/>
<gene>
    <name evidence="2" type="ORF">MPEBLZ_03172</name>
</gene>
<name>A0A0P7ZCC2_9EURY</name>
<comment type="caution">
    <text evidence="2">The sequence shown here is derived from an EMBL/GenBank/DDBJ whole genome shotgun (WGS) entry which is preliminary data.</text>
</comment>
<dbReference type="InterPro" id="IPR004521">
    <property type="entry name" value="Uncharacterised_CHP00451"/>
</dbReference>
<dbReference type="AlphaFoldDB" id="A0A0P7ZCC2"/>
<dbReference type="PANTHER" id="PTHR12217">
    <property type="entry name" value="EUKARYOTIC TRANSLATION INITIATION FACTOR 2D"/>
    <property type="match status" value="1"/>
</dbReference>
<dbReference type="InterPro" id="IPR002478">
    <property type="entry name" value="PUA"/>
</dbReference>
<dbReference type="SMART" id="SM00359">
    <property type="entry name" value="PUA"/>
    <property type="match status" value="1"/>
</dbReference>
<dbReference type="Pfam" id="PF01472">
    <property type="entry name" value="PUA"/>
    <property type="match status" value="1"/>
</dbReference>
<dbReference type="GO" id="GO:0003743">
    <property type="term" value="F:translation initiation factor activity"/>
    <property type="evidence" value="ECO:0007669"/>
    <property type="project" value="InterPro"/>
</dbReference>
<feature type="domain" description="PUA" evidence="1">
    <location>
        <begin position="77"/>
        <end position="151"/>
    </location>
</feature>
<dbReference type="PANTHER" id="PTHR12217:SF4">
    <property type="entry name" value="EUKARYOTIC TRANSLATION INITIATION FACTOR 2D"/>
    <property type="match status" value="1"/>
</dbReference>
<dbReference type="NCBIfam" id="TIGR00451">
    <property type="entry name" value="unchar_dom_2"/>
    <property type="match status" value="1"/>
</dbReference>
<dbReference type="SUPFAM" id="SSF88697">
    <property type="entry name" value="PUA domain-like"/>
    <property type="match status" value="1"/>
</dbReference>
<dbReference type="InterPro" id="IPR015266">
    <property type="entry name" value="DUF1947"/>
</dbReference>
<evidence type="ECO:0000313" key="2">
    <source>
        <dbReference type="EMBL" id="KPQ42288.1"/>
    </source>
</evidence>
<reference evidence="2 3" key="1">
    <citation type="submission" date="2015-09" db="EMBL/GenBank/DDBJ databases">
        <title>A metagenomics-based metabolic model of nitrate-dependent anaerobic oxidation of methane by Methanoperedens-like archaea.</title>
        <authorList>
            <person name="Arshad A."/>
            <person name="Speth D.R."/>
            <person name="De Graaf R.M."/>
            <person name="Op Den Camp H.J."/>
            <person name="Jetten M.S."/>
            <person name="Welte C.U."/>
        </authorList>
    </citation>
    <scope>NUCLEOTIDE SEQUENCE [LARGE SCALE GENOMIC DNA]</scope>
</reference>
<dbReference type="InterPro" id="IPR022430">
    <property type="entry name" value="CHP03684"/>
</dbReference>
<dbReference type="Proteomes" id="UP000050360">
    <property type="component" value="Unassembled WGS sequence"/>
</dbReference>
<accession>A0A0P7ZCC2</accession>
<evidence type="ECO:0000313" key="3">
    <source>
        <dbReference type="Proteomes" id="UP000050360"/>
    </source>
</evidence>
<dbReference type="Pfam" id="PF09183">
    <property type="entry name" value="DUF1947"/>
    <property type="match status" value="1"/>
</dbReference>
<organism evidence="2 3">
    <name type="scientific">Candidatus Methanoperedens nitratireducens</name>
    <dbReference type="NCBI Taxonomy" id="1392998"/>
    <lineage>
        <taxon>Archaea</taxon>
        <taxon>Methanobacteriati</taxon>
        <taxon>Methanobacteriota</taxon>
        <taxon>Stenosarchaea group</taxon>
        <taxon>Methanomicrobia</taxon>
        <taxon>Methanosarcinales</taxon>
        <taxon>ANME-2 cluster</taxon>
        <taxon>Candidatus Methanoperedentaceae</taxon>
        <taxon>Candidatus Methanoperedens</taxon>
    </lineage>
</organism>
<sequence length="160" mass="17361">MKIKSRNVLRKTDQKALVNDIVEAFGDASSFEGRKLEYVESEGQDFIFVDGEPVLFKIDGKIFPTVKGALKLNPTRRIVLVDPGAVRFIINGADTMSPGIVEADPAINIGDLVIIVEKAHGKAIGIGRALMAGKEMVGGKGKAVKSIHYVGDEIWNLEQK</sequence>
<dbReference type="GO" id="GO:0003723">
    <property type="term" value="F:RNA binding"/>
    <property type="evidence" value="ECO:0007669"/>
    <property type="project" value="InterPro"/>
</dbReference>
<dbReference type="EMBL" id="LKCM01000245">
    <property type="protein sequence ID" value="KPQ42288.1"/>
    <property type="molecule type" value="Genomic_DNA"/>
</dbReference>
<dbReference type="PIRSF" id="PIRSF005067">
    <property type="entry name" value="Tma_RNA-bind_prd"/>
    <property type="match status" value="1"/>
</dbReference>
<dbReference type="CDD" id="cd21154">
    <property type="entry name" value="PUA_MJ1432-like"/>
    <property type="match status" value="1"/>
</dbReference>
<dbReference type="NCBIfam" id="NF011153">
    <property type="entry name" value="PRK14560.1-4"/>
    <property type="match status" value="1"/>
</dbReference>
<dbReference type="PROSITE" id="PS50890">
    <property type="entry name" value="PUA"/>
    <property type="match status" value="1"/>
</dbReference>
<dbReference type="InterPro" id="IPR016437">
    <property type="entry name" value="MCT-1/Tma20"/>
</dbReference>